<dbReference type="InterPro" id="IPR003175">
    <property type="entry name" value="CDI_dom"/>
</dbReference>
<keyword evidence="8" id="KW-1185">Reference proteome</keyword>
<sequence>MEVRLERVTTRAMEVTSSGLSKRRKIASDIKLVNQSCVVISPESSLSPATSENSDRVLASKCSSNDSSVFVNDSLKSGDLKTKGFETENSTVINGRFSRETTPTSELCADSGEELESSMSKPSQTSLRRKPPAVKMLSKAEIEEFFSAAEKYEHKRFADKYNYDIAKDVPLEGQYQWFRLKP</sequence>
<evidence type="ECO:0000313" key="8">
    <source>
        <dbReference type="Proteomes" id="UP000325577"/>
    </source>
</evidence>
<evidence type="ECO:0000256" key="4">
    <source>
        <dbReference type="ARBA" id="ARBA00023306"/>
    </source>
</evidence>
<dbReference type="GO" id="GO:0004861">
    <property type="term" value="F:cyclin-dependent protein serine/threonine kinase inhibitor activity"/>
    <property type="evidence" value="ECO:0007669"/>
    <property type="project" value="InterPro"/>
</dbReference>
<dbReference type="AlphaFoldDB" id="A0A5J5B2W5"/>
<dbReference type="PIRSF" id="PIRSF017811">
    <property type="entry name" value="CDK_inhib_pln"/>
    <property type="match status" value="1"/>
</dbReference>
<evidence type="ECO:0000259" key="6">
    <source>
        <dbReference type="Pfam" id="PF02234"/>
    </source>
</evidence>
<dbReference type="Proteomes" id="UP000325577">
    <property type="component" value="Linkage Group LG16"/>
</dbReference>
<dbReference type="Pfam" id="PF02234">
    <property type="entry name" value="CDI"/>
    <property type="match status" value="1"/>
</dbReference>
<feature type="compositionally biased region" description="Polar residues" evidence="5">
    <location>
        <begin position="117"/>
        <end position="126"/>
    </location>
</feature>
<protein>
    <recommendedName>
        <fullName evidence="6">Cyclin-dependent kinase inhibitor domain-containing protein</fullName>
    </recommendedName>
</protein>
<dbReference type="OrthoDB" id="9940972at2759"/>
<evidence type="ECO:0000313" key="7">
    <source>
        <dbReference type="EMBL" id="KAA8536182.1"/>
    </source>
</evidence>
<gene>
    <name evidence="7" type="ORF">F0562_028660</name>
</gene>
<evidence type="ECO:0000256" key="2">
    <source>
        <dbReference type="ARBA" id="ARBA00010274"/>
    </source>
</evidence>
<feature type="region of interest" description="Disordered" evidence="5">
    <location>
        <begin position="109"/>
        <end position="132"/>
    </location>
</feature>
<evidence type="ECO:0000256" key="1">
    <source>
        <dbReference type="ARBA" id="ARBA00004642"/>
    </source>
</evidence>
<dbReference type="InterPro" id="IPR044275">
    <property type="entry name" value="KRP"/>
</dbReference>
<dbReference type="GO" id="GO:0005654">
    <property type="term" value="C:nucleoplasm"/>
    <property type="evidence" value="ECO:0007669"/>
    <property type="project" value="UniProtKB-SubCell"/>
</dbReference>
<comment type="similarity">
    <text evidence="2">Belongs to the CDI family. ICK/KRP subfamily.</text>
</comment>
<name>A0A5J5B2W5_9ASTE</name>
<dbReference type="GO" id="GO:0051726">
    <property type="term" value="P:regulation of cell cycle"/>
    <property type="evidence" value="ECO:0007669"/>
    <property type="project" value="InterPro"/>
</dbReference>
<proteinExistence type="inferred from homology"/>
<dbReference type="PANTHER" id="PTHR46776">
    <property type="entry name" value="CYCLIN-DEPENDENT KINASE INHIBITOR 4-RELATED"/>
    <property type="match status" value="1"/>
</dbReference>
<comment type="subcellular location">
    <subcellularLocation>
        <location evidence="1">Nucleus</location>
        <location evidence="1">Nucleoplasm</location>
    </subcellularLocation>
</comment>
<evidence type="ECO:0000256" key="5">
    <source>
        <dbReference type="SAM" id="MobiDB-lite"/>
    </source>
</evidence>
<dbReference type="EMBL" id="CM018039">
    <property type="protein sequence ID" value="KAA8536182.1"/>
    <property type="molecule type" value="Genomic_DNA"/>
</dbReference>
<dbReference type="InterPro" id="IPR044898">
    <property type="entry name" value="CDI_dom_sf"/>
</dbReference>
<accession>A0A5J5B2W5</accession>
<reference evidence="7 8" key="1">
    <citation type="submission" date="2019-09" db="EMBL/GenBank/DDBJ databases">
        <title>A chromosome-level genome assembly of the Chinese tupelo Nyssa sinensis.</title>
        <authorList>
            <person name="Yang X."/>
            <person name="Kang M."/>
            <person name="Yang Y."/>
            <person name="Xiong H."/>
            <person name="Wang M."/>
            <person name="Zhang Z."/>
            <person name="Wang Z."/>
            <person name="Wu H."/>
            <person name="Ma T."/>
            <person name="Liu J."/>
            <person name="Xi Z."/>
        </authorList>
    </citation>
    <scope>NUCLEOTIDE SEQUENCE [LARGE SCALE GENOMIC DNA]</scope>
    <source>
        <strain evidence="7">J267</strain>
        <tissue evidence="7">Leaf</tissue>
    </source>
</reference>
<organism evidence="7 8">
    <name type="scientific">Nyssa sinensis</name>
    <dbReference type="NCBI Taxonomy" id="561372"/>
    <lineage>
        <taxon>Eukaryota</taxon>
        <taxon>Viridiplantae</taxon>
        <taxon>Streptophyta</taxon>
        <taxon>Embryophyta</taxon>
        <taxon>Tracheophyta</taxon>
        <taxon>Spermatophyta</taxon>
        <taxon>Magnoliopsida</taxon>
        <taxon>eudicotyledons</taxon>
        <taxon>Gunneridae</taxon>
        <taxon>Pentapetalae</taxon>
        <taxon>asterids</taxon>
        <taxon>Cornales</taxon>
        <taxon>Nyssaceae</taxon>
        <taxon>Nyssa</taxon>
    </lineage>
</organism>
<keyword evidence="4" id="KW-0131">Cell cycle</keyword>
<keyword evidence="3" id="KW-0649">Protein kinase inhibitor</keyword>
<feature type="domain" description="Cyclin-dependent kinase inhibitor" evidence="6">
    <location>
        <begin position="139"/>
        <end position="179"/>
    </location>
</feature>
<dbReference type="Gene3D" id="4.10.365.10">
    <property type="entry name" value="p27"/>
    <property type="match status" value="1"/>
</dbReference>
<evidence type="ECO:0000256" key="3">
    <source>
        <dbReference type="ARBA" id="ARBA00023013"/>
    </source>
</evidence>